<evidence type="ECO:0000256" key="1">
    <source>
        <dbReference type="SAM" id="MobiDB-lite"/>
    </source>
</evidence>
<protein>
    <submittedName>
        <fullName evidence="2">Uncharacterized protein</fullName>
    </submittedName>
</protein>
<dbReference type="Proteomes" id="UP000800036">
    <property type="component" value="Unassembled WGS sequence"/>
</dbReference>
<evidence type="ECO:0000313" key="3">
    <source>
        <dbReference type="Proteomes" id="UP000800036"/>
    </source>
</evidence>
<keyword evidence="3" id="KW-1185">Reference proteome</keyword>
<name>A0A6A5VAA9_9PLEO</name>
<evidence type="ECO:0000313" key="2">
    <source>
        <dbReference type="EMBL" id="KAF1974363.1"/>
    </source>
</evidence>
<sequence>MQEWQIHFGHQVMVLGSHRVSSADGQGQVGLAWDRIKVLSRARGPTCLIPRTQYLEQRVRQEVCRSWWRASGLGSLIGCQKATWESHCRGLTSGEHCHPLPLNDLEQSSTPPALNCTVEVALKVLAWSTVRVQRNIVLQAQLTHVPDDEHRNGRCERQLPNTNRLTHPGQRSLDPTGLCLS</sequence>
<feature type="region of interest" description="Disordered" evidence="1">
    <location>
        <begin position="149"/>
        <end position="181"/>
    </location>
</feature>
<dbReference type="EMBL" id="ML976675">
    <property type="protein sequence ID" value="KAF1974363.1"/>
    <property type="molecule type" value="Genomic_DNA"/>
</dbReference>
<accession>A0A6A5VAA9</accession>
<reference evidence="2" key="1">
    <citation type="journal article" date="2020" name="Stud. Mycol.">
        <title>101 Dothideomycetes genomes: a test case for predicting lifestyles and emergence of pathogens.</title>
        <authorList>
            <person name="Haridas S."/>
            <person name="Albert R."/>
            <person name="Binder M."/>
            <person name="Bloem J."/>
            <person name="Labutti K."/>
            <person name="Salamov A."/>
            <person name="Andreopoulos B."/>
            <person name="Baker S."/>
            <person name="Barry K."/>
            <person name="Bills G."/>
            <person name="Bluhm B."/>
            <person name="Cannon C."/>
            <person name="Castanera R."/>
            <person name="Culley D."/>
            <person name="Daum C."/>
            <person name="Ezra D."/>
            <person name="Gonzalez J."/>
            <person name="Henrissat B."/>
            <person name="Kuo A."/>
            <person name="Liang C."/>
            <person name="Lipzen A."/>
            <person name="Lutzoni F."/>
            <person name="Magnuson J."/>
            <person name="Mondo S."/>
            <person name="Nolan M."/>
            <person name="Ohm R."/>
            <person name="Pangilinan J."/>
            <person name="Park H.-J."/>
            <person name="Ramirez L."/>
            <person name="Alfaro M."/>
            <person name="Sun H."/>
            <person name="Tritt A."/>
            <person name="Yoshinaga Y."/>
            <person name="Zwiers L.-H."/>
            <person name="Turgeon B."/>
            <person name="Goodwin S."/>
            <person name="Spatafora J."/>
            <person name="Crous P."/>
            <person name="Grigoriev I."/>
        </authorList>
    </citation>
    <scope>NUCLEOTIDE SEQUENCE</scope>
    <source>
        <strain evidence="2">CBS 107.79</strain>
    </source>
</reference>
<dbReference type="AlphaFoldDB" id="A0A6A5VAA9"/>
<gene>
    <name evidence="2" type="ORF">BU23DRAFT_115540</name>
</gene>
<organism evidence="2 3">
    <name type="scientific">Bimuria novae-zelandiae CBS 107.79</name>
    <dbReference type="NCBI Taxonomy" id="1447943"/>
    <lineage>
        <taxon>Eukaryota</taxon>
        <taxon>Fungi</taxon>
        <taxon>Dikarya</taxon>
        <taxon>Ascomycota</taxon>
        <taxon>Pezizomycotina</taxon>
        <taxon>Dothideomycetes</taxon>
        <taxon>Pleosporomycetidae</taxon>
        <taxon>Pleosporales</taxon>
        <taxon>Massarineae</taxon>
        <taxon>Didymosphaeriaceae</taxon>
        <taxon>Bimuria</taxon>
    </lineage>
</organism>
<proteinExistence type="predicted"/>